<gene>
    <name evidence="1" type="ORF">G6045_39895</name>
</gene>
<evidence type="ECO:0000313" key="2">
    <source>
        <dbReference type="Proteomes" id="UP000481109"/>
    </source>
</evidence>
<dbReference type="EMBL" id="JAAKZW010000403">
    <property type="protein sequence ID" value="NGO81767.1"/>
    <property type="molecule type" value="Genomic_DNA"/>
</dbReference>
<dbReference type="Proteomes" id="UP000481109">
    <property type="component" value="Unassembled WGS sequence"/>
</dbReference>
<reference evidence="1 2" key="1">
    <citation type="submission" date="2020-02" db="EMBL/GenBank/DDBJ databases">
        <title>Whole-genome analyses of novel actinobacteria.</title>
        <authorList>
            <person name="Sahin N."/>
            <person name="Tokatli A."/>
        </authorList>
    </citation>
    <scope>NUCLEOTIDE SEQUENCE [LARGE SCALE GENOMIC DNA]</scope>
    <source>
        <strain evidence="1 2">YC504</strain>
    </source>
</reference>
<proteinExistence type="predicted"/>
<protein>
    <submittedName>
        <fullName evidence="1">Pyridoxamine 5'-phosphate oxidase</fullName>
    </submittedName>
</protein>
<dbReference type="SUPFAM" id="SSF50475">
    <property type="entry name" value="FMN-binding split barrel"/>
    <property type="match status" value="1"/>
</dbReference>
<evidence type="ECO:0000313" key="1">
    <source>
        <dbReference type="EMBL" id="NGO81767.1"/>
    </source>
</evidence>
<dbReference type="AlphaFoldDB" id="A0A6G4XY81"/>
<sequence length="149" mass="15857">MRALAAHSTLNLAYVDDAGDPQACAVFYALSDAGTLLFLSSPSTTHGAALAERSPAARVAFTVQADQQTWTTISGVQGRGACRRVAEGGLEGARAAYLRAFPYVAEDPRLARAVGSAALWEVVPDWLRVIDNAKGFGHKEEWEAPGRAR</sequence>
<accession>A0A6G4XY81</accession>
<organism evidence="1 2">
    <name type="scientific">Streptomyces mesophilus</name>
    <dbReference type="NCBI Taxonomy" id="1775132"/>
    <lineage>
        <taxon>Bacteria</taxon>
        <taxon>Bacillati</taxon>
        <taxon>Actinomycetota</taxon>
        <taxon>Actinomycetes</taxon>
        <taxon>Kitasatosporales</taxon>
        <taxon>Streptomycetaceae</taxon>
        <taxon>Streptomyces</taxon>
    </lineage>
</organism>
<name>A0A6G4XY81_9ACTN</name>
<dbReference type="Gene3D" id="2.30.110.10">
    <property type="entry name" value="Electron Transport, Fmn-binding Protein, Chain A"/>
    <property type="match status" value="1"/>
</dbReference>
<comment type="caution">
    <text evidence="1">The sequence shown here is derived from an EMBL/GenBank/DDBJ whole genome shotgun (WGS) entry which is preliminary data.</text>
</comment>
<dbReference type="InterPro" id="IPR012349">
    <property type="entry name" value="Split_barrel_FMN-bd"/>
</dbReference>
<keyword evidence="2" id="KW-1185">Reference proteome</keyword>